<dbReference type="PANTHER" id="PTHR24148:SF73">
    <property type="entry name" value="HET DOMAIN PROTEIN (AFU_ORTHOLOGUE AFUA_8G01020)"/>
    <property type="match status" value="1"/>
</dbReference>
<proteinExistence type="predicted"/>
<evidence type="ECO:0000313" key="2">
    <source>
        <dbReference type="EMBL" id="KAF2147607.1"/>
    </source>
</evidence>
<dbReference type="InterPro" id="IPR010730">
    <property type="entry name" value="HET"/>
</dbReference>
<feature type="domain" description="Heterokaryon incompatibility" evidence="1">
    <location>
        <begin position="25"/>
        <end position="159"/>
    </location>
</feature>
<comment type="caution">
    <text evidence="2">The sequence shown here is derived from an EMBL/GenBank/DDBJ whole genome shotgun (WGS) entry which is preliminary data.</text>
</comment>
<sequence length="464" mass="52260">MPSFRLINIQSLVIEEFDLDSHPSYIAASHAWIDKSFPSDAHDLPKYFGGRGLKAVIHQCIPIVRYCWIDRICIKQRDRQDKLQQIPLMAQIFGQAEAVVVLINARICSALAMREEESYREHGKHWQQGYGRQLLVRVMNGLLGLSSTVWMSRVWTLQEYLLGKDIYWIGLDLIPVKINDHRIDRTRIMELVGNRVTKKDADYIYGAMSGSGVTLDPIAGETKQEAWRRWWELAIQKGNIRWMLLPVDGVPGDLTEQRNCIMPYFATRHKVSASSGLDFVRPLGSITLDCGGVNILIRRVGSVTALQRLGKVFESRDGRISRDIKLILFAESKTELSLLIATAFGGGRYSAEQIHAIAYVLRKSYAPTVAHVLNNSTDDFHPCCGNVYNQMVWDDFMQLQQSQMIGLNEGIGYLCQINSGPDSPVVTSVLVIGHDQLPAHLEALDFEAKCPDSRSVLMVVSADE</sequence>
<dbReference type="PANTHER" id="PTHR24148">
    <property type="entry name" value="ANKYRIN REPEAT DOMAIN-CONTAINING PROTEIN 39 HOMOLOG-RELATED"/>
    <property type="match status" value="1"/>
</dbReference>
<dbReference type="EMBL" id="ML996096">
    <property type="protein sequence ID" value="KAF2147607.1"/>
    <property type="molecule type" value="Genomic_DNA"/>
</dbReference>
<accession>A0A9P4IPA2</accession>
<protein>
    <recommendedName>
        <fullName evidence="1">Heterokaryon incompatibility domain-containing protein</fullName>
    </recommendedName>
</protein>
<evidence type="ECO:0000313" key="3">
    <source>
        <dbReference type="Proteomes" id="UP000799439"/>
    </source>
</evidence>
<organism evidence="2 3">
    <name type="scientific">Myriangium duriaei CBS 260.36</name>
    <dbReference type="NCBI Taxonomy" id="1168546"/>
    <lineage>
        <taxon>Eukaryota</taxon>
        <taxon>Fungi</taxon>
        <taxon>Dikarya</taxon>
        <taxon>Ascomycota</taxon>
        <taxon>Pezizomycotina</taxon>
        <taxon>Dothideomycetes</taxon>
        <taxon>Dothideomycetidae</taxon>
        <taxon>Myriangiales</taxon>
        <taxon>Myriangiaceae</taxon>
        <taxon>Myriangium</taxon>
    </lineage>
</organism>
<gene>
    <name evidence="2" type="ORF">K461DRAFT_330248</name>
</gene>
<dbReference type="InterPro" id="IPR052895">
    <property type="entry name" value="HetReg/Transcr_Mod"/>
</dbReference>
<reference evidence="2" key="1">
    <citation type="journal article" date="2020" name="Stud. Mycol.">
        <title>101 Dothideomycetes genomes: a test case for predicting lifestyles and emergence of pathogens.</title>
        <authorList>
            <person name="Haridas S."/>
            <person name="Albert R."/>
            <person name="Binder M."/>
            <person name="Bloem J."/>
            <person name="Labutti K."/>
            <person name="Salamov A."/>
            <person name="Andreopoulos B."/>
            <person name="Baker S."/>
            <person name="Barry K."/>
            <person name="Bills G."/>
            <person name="Bluhm B."/>
            <person name="Cannon C."/>
            <person name="Castanera R."/>
            <person name="Culley D."/>
            <person name="Daum C."/>
            <person name="Ezra D."/>
            <person name="Gonzalez J."/>
            <person name="Henrissat B."/>
            <person name="Kuo A."/>
            <person name="Liang C."/>
            <person name="Lipzen A."/>
            <person name="Lutzoni F."/>
            <person name="Magnuson J."/>
            <person name="Mondo S."/>
            <person name="Nolan M."/>
            <person name="Ohm R."/>
            <person name="Pangilinan J."/>
            <person name="Park H.-J."/>
            <person name="Ramirez L."/>
            <person name="Alfaro M."/>
            <person name="Sun H."/>
            <person name="Tritt A."/>
            <person name="Yoshinaga Y."/>
            <person name="Zwiers L.-H."/>
            <person name="Turgeon B."/>
            <person name="Goodwin S."/>
            <person name="Spatafora J."/>
            <person name="Crous P."/>
            <person name="Grigoriev I."/>
        </authorList>
    </citation>
    <scope>NUCLEOTIDE SEQUENCE</scope>
    <source>
        <strain evidence="2">CBS 260.36</strain>
    </source>
</reference>
<evidence type="ECO:0000259" key="1">
    <source>
        <dbReference type="Pfam" id="PF06985"/>
    </source>
</evidence>
<name>A0A9P4IPA2_9PEZI</name>
<dbReference type="Pfam" id="PF06985">
    <property type="entry name" value="HET"/>
    <property type="match status" value="1"/>
</dbReference>
<dbReference type="Proteomes" id="UP000799439">
    <property type="component" value="Unassembled WGS sequence"/>
</dbReference>
<dbReference type="OrthoDB" id="2157530at2759"/>
<keyword evidence="3" id="KW-1185">Reference proteome</keyword>
<dbReference type="AlphaFoldDB" id="A0A9P4IPA2"/>